<gene>
    <name evidence="1" type="ORF">Sangu_2709800</name>
</gene>
<evidence type="ECO:0000313" key="1">
    <source>
        <dbReference type="EMBL" id="KAL0287045.1"/>
    </source>
</evidence>
<sequence>ARRIHKCYINMYEDLWEELCTLFAAPIDEDEPSAKEPDLVVLEGNPDDIKGVV</sequence>
<feature type="non-terminal residue" evidence="1">
    <location>
        <position position="1"/>
    </location>
</feature>
<dbReference type="EMBL" id="JACGWK010001506">
    <property type="protein sequence ID" value="KAL0287045.1"/>
    <property type="molecule type" value="Genomic_DNA"/>
</dbReference>
<name>A0AAW2IY24_9LAMI</name>
<comment type="caution">
    <text evidence="1">The sequence shown here is derived from an EMBL/GenBank/DDBJ whole genome shotgun (WGS) entry which is preliminary data.</text>
</comment>
<dbReference type="AlphaFoldDB" id="A0AAW2IY24"/>
<proteinExistence type="predicted"/>
<reference evidence="1" key="1">
    <citation type="submission" date="2020-06" db="EMBL/GenBank/DDBJ databases">
        <authorList>
            <person name="Li T."/>
            <person name="Hu X."/>
            <person name="Zhang T."/>
            <person name="Song X."/>
            <person name="Zhang H."/>
            <person name="Dai N."/>
            <person name="Sheng W."/>
            <person name="Hou X."/>
            <person name="Wei L."/>
        </authorList>
    </citation>
    <scope>NUCLEOTIDE SEQUENCE</scope>
    <source>
        <strain evidence="1">G01</strain>
        <tissue evidence="1">Leaf</tissue>
    </source>
</reference>
<accession>A0AAW2IY24</accession>
<reference evidence="1" key="2">
    <citation type="journal article" date="2024" name="Plant">
        <title>Genomic evolution and insights into agronomic trait innovations of Sesamum species.</title>
        <authorList>
            <person name="Miao H."/>
            <person name="Wang L."/>
            <person name="Qu L."/>
            <person name="Liu H."/>
            <person name="Sun Y."/>
            <person name="Le M."/>
            <person name="Wang Q."/>
            <person name="Wei S."/>
            <person name="Zheng Y."/>
            <person name="Lin W."/>
            <person name="Duan Y."/>
            <person name="Cao H."/>
            <person name="Xiong S."/>
            <person name="Wang X."/>
            <person name="Wei L."/>
            <person name="Li C."/>
            <person name="Ma Q."/>
            <person name="Ju M."/>
            <person name="Zhao R."/>
            <person name="Li G."/>
            <person name="Mu C."/>
            <person name="Tian Q."/>
            <person name="Mei H."/>
            <person name="Zhang T."/>
            <person name="Gao T."/>
            <person name="Zhang H."/>
        </authorList>
    </citation>
    <scope>NUCLEOTIDE SEQUENCE</scope>
    <source>
        <strain evidence="1">G01</strain>
    </source>
</reference>
<protein>
    <submittedName>
        <fullName evidence="1">Uncharacterized protein</fullName>
    </submittedName>
</protein>
<organism evidence="1">
    <name type="scientific">Sesamum angustifolium</name>
    <dbReference type="NCBI Taxonomy" id="2727405"/>
    <lineage>
        <taxon>Eukaryota</taxon>
        <taxon>Viridiplantae</taxon>
        <taxon>Streptophyta</taxon>
        <taxon>Embryophyta</taxon>
        <taxon>Tracheophyta</taxon>
        <taxon>Spermatophyta</taxon>
        <taxon>Magnoliopsida</taxon>
        <taxon>eudicotyledons</taxon>
        <taxon>Gunneridae</taxon>
        <taxon>Pentapetalae</taxon>
        <taxon>asterids</taxon>
        <taxon>lamiids</taxon>
        <taxon>Lamiales</taxon>
        <taxon>Pedaliaceae</taxon>
        <taxon>Sesamum</taxon>
    </lineage>
</organism>